<dbReference type="EMBL" id="AVOT02073014">
    <property type="protein sequence ID" value="MBW0562698.1"/>
    <property type="molecule type" value="Genomic_DNA"/>
</dbReference>
<dbReference type="AlphaFoldDB" id="A0A9Q3PI34"/>
<name>A0A9Q3PI34_9BASI</name>
<sequence>MFTGCLVDSAASIHMSGNNPDFMIYCQLMWPNLLHIASSGHTSHLTAIGSLPILMPSGMLIVKNVYYCRAICSTILILGQLIDRGFAPLFTGTCLRLLSRDNVLFNTSYIGHCWYLIRTPHAVNAISKSPLHSAQAWHEFLGHASAKVVPEFLTRFVPGASRVDWVNCFCEQCARSKST</sequence>
<keyword evidence="2" id="KW-1185">Reference proteome</keyword>
<evidence type="ECO:0000313" key="2">
    <source>
        <dbReference type="Proteomes" id="UP000765509"/>
    </source>
</evidence>
<evidence type="ECO:0000313" key="1">
    <source>
        <dbReference type="EMBL" id="MBW0562698.1"/>
    </source>
</evidence>
<comment type="caution">
    <text evidence="1">The sequence shown here is derived from an EMBL/GenBank/DDBJ whole genome shotgun (WGS) entry which is preliminary data.</text>
</comment>
<proteinExistence type="predicted"/>
<gene>
    <name evidence="1" type="ORF">O181_102413</name>
</gene>
<protein>
    <recommendedName>
        <fullName evidence="3">GAG-pre-integrase domain-containing protein</fullName>
    </recommendedName>
</protein>
<reference evidence="1" key="1">
    <citation type="submission" date="2021-03" db="EMBL/GenBank/DDBJ databases">
        <title>Draft genome sequence of rust myrtle Austropuccinia psidii MF-1, a brazilian biotype.</title>
        <authorList>
            <person name="Quecine M.C."/>
            <person name="Pachon D.M.R."/>
            <person name="Bonatelli M.L."/>
            <person name="Correr F.H."/>
            <person name="Franceschini L.M."/>
            <person name="Leite T.F."/>
            <person name="Margarido G.R.A."/>
            <person name="Almeida C.A."/>
            <person name="Ferrarezi J.A."/>
            <person name="Labate C.A."/>
        </authorList>
    </citation>
    <scope>NUCLEOTIDE SEQUENCE</scope>
    <source>
        <strain evidence="1">MF-1</strain>
    </source>
</reference>
<accession>A0A9Q3PI34</accession>
<organism evidence="1 2">
    <name type="scientific">Austropuccinia psidii MF-1</name>
    <dbReference type="NCBI Taxonomy" id="1389203"/>
    <lineage>
        <taxon>Eukaryota</taxon>
        <taxon>Fungi</taxon>
        <taxon>Dikarya</taxon>
        <taxon>Basidiomycota</taxon>
        <taxon>Pucciniomycotina</taxon>
        <taxon>Pucciniomycetes</taxon>
        <taxon>Pucciniales</taxon>
        <taxon>Sphaerophragmiaceae</taxon>
        <taxon>Austropuccinia</taxon>
    </lineage>
</organism>
<dbReference type="Proteomes" id="UP000765509">
    <property type="component" value="Unassembled WGS sequence"/>
</dbReference>
<evidence type="ECO:0008006" key="3">
    <source>
        <dbReference type="Google" id="ProtNLM"/>
    </source>
</evidence>